<dbReference type="SUPFAM" id="SSF55729">
    <property type="entry name" value="Acyl-CoA N-acyltransferases (Nat)"/>
    <property type="match status" value="1"/>
</dbReference>
<dbReference type="EMBL" id="CP002117">
    <property type="protein sequence ID" value="ADN37241.1"/>
    <property type="molecule type" value="Genomic_DNA"/>
</dbReference>
<dbReference type="InterPro" id="IPR016181">
    <property type="entry name" value="Acyl_CoA_acyltransferase"/>
</dbReference>
<protein>
    <submittedName>
        <fullName evidence="2">GCN5-related N-acetyltransferase</fullName>
    </submittedName>
</protein>
<reference evidence="2 3" key="1">
    <citation type="journal article" date="2010" name="Stand. Genomic Sci.">
        <title>Complete genome sequence of Methanoplanus petrolearius type strain (SEBR 4847).</title>
        <authorList>
            <person name="Brambilla E."/>
            <person name="Djao O.D."/>
            <person name="Daligault H."/>
            <person name="Lapidus A."/>
            <person name="Lucas S."/>
            <person name="Hammon N."/>
            <person name="Nolan M."/>
            <person name="Tice H."/>
            <person name="Cheng J.F."/>
            <person name="Han C."/>
            <person name="Tapia R."/>
            <person name="Goodwin L."/>
            <person name="Pitluck S."/>
            <person name="Liolios K."/>
            <person name="Ivanova N."/>
            <person name="Mavromatis K."/>
            <person name="Mikhailova N."/>
            <person name="Pati A."/>
            <person name="Chen A."/>
            <person name="Palaniappan K."/>
            <person name="Land M."/>
            <person name="Hauser L."/>
            <person name="Chang Y.J."/>
            <person name="Jeffries C.D."/>
            <person name="Rohde M."/>
            <person name="Spring S."/>
            <person name="Sikorski J."/>
            <person name="Goker M."/>
            <person name="Woyke T."/>
            <person name="Bristow J."/>
            <person name="Eisen J.A."/>
            <person name="Markowitz V."/>
            <person name="Hugenholtz P."/>
            <person name="Kyrpides N.C."/>
            <person name="Klenk H.P."/>
        </authorList>
    </citation>
    <scope>NUCLEOTIDE SEQUENCE [LARGE SCALE GENOMIC DNA]</scope>
    <source>
        <strain evidence="3">DSM 11571 / OCM 486 / SEBR 4847</strain>
    </source>
</reference>
<dbReference type="KEGG" id="mpi:Mpet_2497"/>
<dbReference type="Proteomes" id="UP000006565">
    <property type="component" value="Chromosome"/>
</dbReference>
<dbReference type="PANTHER" id="PTHR43328:SF1">
    <property type="entry name" value="N-ACETYLTRANSFERASE DOMAIN-CONTAINING PROTEIN"/>
    <property type="match status" value="1"/>
</dbReference>
<evidence type="ECO:0000313" key="3">
    <source>
        <dbReference type="Proteomes" id="UP000006565"/>
    </source>
</evidence>
<evidence type="ECO:0000313" key="2">
    <source>
        <dbReference type="EMBL" id="ADN37241.1"/>
    </source>
</evidence>
<organism evidence="2 3">
    <name type="scientific">Methanolacinia petrolearia (strain DSM 11571 / OCM 486 / SEBR 4847)</name>
    <name type="common">Methanoplanus petrolearius</name>
    <dbReference type="NCBI Taxonomy" id="679926"/>
    <lineage>
        <taxon>Archaea</taxon>
        <taxon>Methanobacteriati</taxon>
        <taxon>Methanobacteriota</taxon>
        <taxon>Stenosarchaea group</taxon>
        <taxon>Methanomicrobia</taxon>
        <taxon>Methanomicrobiales</taxon>
        <taxon>Methanomicrobiaceae</taxon>
        <taxon>Methanolacinia</taxon>
    </lineage>
</organism>
<dbReference type="STRING" id="679926.Mpet_2497"/>
<accession>E1REZ7</accession>
<evidence type="ECO:0000259" key="1">
    <source>
        <dbReference type="PROSITE" id="PS51186"/>
    </source>
</evidence>
<dbReference type="AlphaFoldDB" id="E1REZ7"/>
<dbReference type="Pfam" id="PF13302">
    <property type="entry name" value="Acetyltransf_3"/>
    <property type="match status" value="1"/>
</dbReference>
<sequence length="176" mass="19389">MTEEPVIIKTSQATLRPWRMDDAPSVAKYANNPKVAKNMRDGFPNPYSEEDAERFLTMATGDGPALLLAVEIDGEACGGIGVTPFTDVYRKTAEIGYWLAEPFWGRGVMTEVVKAVVPVAFGRFDIVRLQAGVYEGNLGSMRVLEKAGFEREAVHKKAIFKNGELLDEVVFVLFGV</sequence>
<dbReference type="InterPro" id="IPR000182">
    <property type="entry name" value="GNAT_dom"/>
</dbReference>
<dbReference type="Gene3D" id="3.40.630.30">
    <property type="match status" value="1"/>
</dbReference>
<keyword evidence="3" id="KW-1185">Reference proteome</keyword>
<dbReference type="GeneID" id="9744990"/>
<dbReference type="PANTHER" id="PTHR43328">
    <property type="entry name" value="ACETYLTRANSFERASE-RELATED"/>
    <property type="match status" value="1"/>
</dbReference>
<dbReference type="HOGENOM" id="CLU_013985_3_4_2"/>
<feature type="domain" description="N-acetyltransferase" evidence="1">
    <location>
        <begin position="13"/>
        <end position="172"/>
    </location>
</feature>
<keyword evidence="2" id="KW-0808">Transferase</keyword>
<dbReference type="PROSITE" id="PS51186">
    <property type="entry name" value="GNAT"/>
    <property type="match status" value="1"/>
</dbReference>
<dbReference type="RefSeq" id="WP_013330414.1">
    <property type="nucleotide sequence ID" value="NC_014507.1"/>
</dbReference>
<name>E1REZ7_METP4</name>
<dbReference type="eggNOG" id="arCOG00842">
    <property type="taxonomic scope" value="Archaea"/>
</dbReference>
<proteinExistence type="predicted"/>
<dbReference type="GO" id="GO:0016747">
    <property type="term" value="F:acyltransferase activity, transferring groups other than amino-acyl groups"/>
    <property type="evidence" value="ECO:0007669"/>
    <property type="project" value="InterPro"/>
</dbReference>
<gene>
    <name evidence="2" type="ordered locus">Mpet_2497</name>
</gene>